<gene>
    <name evidence="4" type="ORF">COY90_01095</name>
</gene>
<comment type="caution">
    <text evidence="4">The sequence shown here is derived from an EMBL/GenBank/DDBJ whole genome shotgun (WGS) entry which is preliminary data.</text>
</comment>
<dbReference type="SUPFAM" id="SSF52283">
    <property type="entry name" value="Formate/glycerate dehydrogenase catalytic domain-like"/>
    <property type="match status" value="1"/>
</dbReference>
<dbReference type="GO" id="GO:0051287">
    <property type="term" value="F:NAD binding"/>
    <property type="evidence" value="ECO:0007669"/>
    <property type="project" value="InterPro"/>
</dbReference>
<dbReference type="EMBL" id="PFLF01000031">
    <property type="protein sequence ID" value="PIY69350.1"/>
    <property type="molecule type" value="Genomic_DNA"/>
</dbReference>
<keyword evidence="2" id="KW-0520">NAD</keyword>
<organism evidence="4 5">
    <name type="scientific">Candidatus Roizmanbacteria bacterium CG_4_10_14_0_8_um_filter_39_9</name>
    <dbReference type="NCBI Taxonomy" id="1974829"/>
    <lineage>
        <taxon>Bacteria</taxon>
        <taxon>Candidatus Roizmaniibacteriota</taxon>
    </lineage>
</organism>
<evidence type="ECO:0000256" key="1">
    <source>
        <dbReference type="ARBA" id="ARBA00023002"/>
    </source>
</evidence>
<dbReference type="InterPro" id="IPR006140">
    <property type="entry name" value="D-isomer_DH_NAD-bd"/>
</dbReference>
<dbReference type="PANTHER" id="PTHR10996">
    <property type="entry name" value="2-HYDROXYACID DEHYDROGENASE-RELATED"/>
    <property type="match status" value="1"/>
</dbReference>
<evidence type="ECO:0000313" key="4">
    <source>
        <dbReference type="EMBL" id="PIY69350.1"/>
    </source>
</evidence>
<dbReference type="Pfam" id="PF02826">
    <property type="entry name" value="2-Hacid_dh_C"/>
    <property type="match status" value="1"/>
</dbReference>
<dbReference type="AlphaFoldDB" id="A0A2M7QEN1"/>
<dbReference type="InterPro" id="IPR050223">
    <property type="entry name" value="D-isomer_2-hydroxyacid_DH"/>
</dbReference>
<feature type="domain" description="D-isomer specific 2-hydroxyacid dehydrogenase NAD-binding" evidence="3">
    <location>
        <begin position="108"/>
        <end position="272"/>
    </location>
</feature>
<dbReference type="GO" id="GO:0030267">
    <property type="term" value="F:glyoxylate reductase (NADPH) activity"/>
    <property type="evidence" value="ECO:0007669"/>
    <property type="project" value="TreeGrafter"/>
</dbReference>
<evidence type="ECO:0000259" key="3">
    <source>
        <dbReference type="Pfam" id="PF02826"/>
    </source>
</evidence>
<dbReference type="InterPro" id="IPR036291">
    <property type="entry name" value="NAD(P)-bd_dom_sf"/>
</dbReference>
<reference evidence="5" key="1">
    <citation type="submission" date="2017-09" db="EMBL/GenBank/DDBJ databases">
        <title>Depth-based differentiation of microbial function through sediment-hosted aquifers and enrichment of novel symbionts in the deep terrestrial subsurface.</title>
        <authorList>
            <person name="Probst A.J."/>
            <person name="Ladd B."/>
            <person name="Jarett J.K."/>
            <person name="Geller-Mcgrath D.E."/>
            <person name="Sieber C.M.K."/>
            <person name="Emerson J.B."/>
            <person name="Anantharaman K."/>
            <person name="Thomas B.C."/>
            <person name="Malmstrom R."/>
            <person name="Stieglmeier M."/>
            <person name="Klingl A."/>
            <person name="Woyke T."/>
            <person name="Ryan C.M."/>
            <person name="Banfield J.F."/>
        </authorList>
    </citation>
    <scope>NUCLEOTIDE SEQUENCE [LARGE SCALE GENOMIC DNA]</scope>
</reference>
<dbReference type="GO" id="GO:0005829">
    <property type="term" value="C:cytosol"/>
    <property type="evidence" value="ECO:0007669"/>
    <property type="project" value="TreeGrafter"/>
</dbReference>
<dbReference type="Gene3D" id="3.40.50.720">
    <property type="entry name" value="NAD(P)-binding Rossmann-like Domain"/>
    <property type="match status" value="2"/>
</dbReference>
<name>A0A2M7QEN1_9BACT</name>
<evidence type="ECO:0000256" key="2">
    <source>
        <dbReference type="ARBA" id="ARBA00023027"/>
    </source>
</evidence>
<dbReference type="GO" id="GO:0016618">
    <property type="term" value="F:hydroxypyruvate reductase [NAD(P)H] activity"/>
    <property type="evidence" value="ECO:0007669"/>
    <property type="project" value="TreeGrafter"/>
</dbReference>
<sequence length="305" mass="33434">MTKIVLTNPMGLSAEQETRLKKLGDVTFYKDMPASPDKWLKRCLGYDIVCSWIVGLREKYGDLKNVFISVPFVGVSSFADPTILKANNITLCNSPGSNRHAVSEWIVYMILTTMRQLGSHINTSEKLTIPLSPPSIGLKGKNITILGKGNVGKRVGAICEAFEMNVSYFTRNDELSTVVKNADIVVDTLSANPSSKGLLNQDFFKSVKKGAVFISVTVDSIVDMDAMLAALDEGKLSYAAHDVMNAKLGDATDPLYERLRKHPNVYATPHISAFTDVTSQIGNDMMIANIEAWLHGKPINVFGRS</sequence>
<proteinExistence type="predicted"/>
<keyword evidence="1" id="KW-0560">Oxidoreductase</keyword>
<dbReference type="SUPFAM" id="SSF51735">
    <property type="entry name" value="NAD(P)-binding Rossmann-fold domains"/>
    <property type="match status" value="1"/>
</dbReference>
<accession>A0A2M7QEN1</accession>
<dbReference type="Proteomes" id="UP000230108">
    <property type="component" value="Unassembled WGS sequence"/>
</dbReference>
<protein>
    <submittedName>
        <fullName evidence="4">Hydroxyacid dehydrogenase</fullName>
    </submittedName>
</protein>
<evidence type="ECO:0000313" key="5">
    <source>
        <dbReference type="Proteomes" id="UP000230108"/>
    </source>
</evidence>
<dbReference type="PANTHER" id="PTHR10996:SF178">
    <property type="entry name" value="2-HYDROXYACID DEHYDROGENASE YGL185C-RELATED"/>
    <property type="match status" value="1"/>
</dbReference>